<reference evidence="2" key="1">
    <citation type="submission" date="2021-03" db="EMBL/GenBank/DDBJ databases">
        <title>Genomic Encyclopedia of Type Strains, Phase IV (KMG-V): Genome sequencing to study the core and pangenomes of soil and plant-associated prokaryotes.</title>
        <authorList>
            <person name="Whitman W."/>
        </authorList>
    </citation>
    <scope>NUCLEOTIDE SEQUENCE</scope>
    <source>
        <strain evidence="2">C4</strain>
    </source>
</reference>
<dbReference type="Gene3D" id="3.10.105.10">
    <property type="entry name" value="Dipeptide-binding Protein, Domain 3"/>
    <property type="match status" value="2"/>
</dbReference>
<evidence type="ECO:0000313" key="3">
    <source>
        <dbReference type="Proteomes" id="UP000740329"/>
    </source>
</evidence>
<dbReference type="EMBL" id="JAGGMV010000004">
    <property type="protein sequence ID" value="MBP2201893.1"/>
    <property type="molecule type" value="Genomic_DNA"/>
</dbReference>
<organism evidence="2 3">
    <name type="scientific">Methanococcus voltae</name>
    <dbReference type="NCBI Taxonomy" id="2188"/>
    <lineage>
        <taxon>Archaea</taxon>
        <taxon>Methanobacteriati</taxon>
        <taxon>Methanobacteriota</taxon>
        <taxon>Methanomada group</taxon>
        <taxon>Methanococci</taxon>
        <taxon>Methanococcales</taxon>
        <taxon>Methanococcaceae</taxon>
        <taxon>Methanococcus</taxon>
    </lineage>
</organism>
<dbReference type="Gene3D" id="3.40.190.100">
    <property type="entry name" value="Glycine betaine-binding periplasmic protein, domain 2"/>
    <property type="match status" value="1"/>
</dbReference>
<dbReference type="PROSITE" id="PS51257">
    <property type="entry name" value="PROKAR_LIPOPROTEIN"/>
    <property type="match status" value="1"/>
</dbReference>
<evidence type="ECO:0000259" key="1">
    <source>
        <dbReference type="Pfam" id="PF04069"/>
    </source>
</evidence>
<sequence>MKYGKILLITLLSLFVVFAGCTTKSDSTTTGDSNTTLNDSIGLNNTDNLNINLNESKNGTKITDVENTNLLKNRTMSIVTTNLPVEVVKREVVKQILESKGYKVTVSQKSTDEMYKAVYSGKADIMLSGSFPTTDSSFVSKYSSNLSRLKENVEDSWNGVAVTKSAYDEGVTSIESLKNHSELFNSTILCLEEGTGLAKHTKSAVSEYGLSNYTIKYVTPKELYKMLDEANAENKDLVFVAWEPSALFEKYPVEKLADSKHVYAGKFDKITTVSRPEMYVWDYEAYRFLKEFQVSKEDANSWAVQYVYEGKSAKEIASKWIDSNQYKVDEWKELLK</sequence>
<protein>
    <submittedName>
        <fullName evidence="2">Glycine betaine/proline transport system substrate-binding protein</fullName>
    </submittedName>
</protein>
<dbReference type="GO" id="GO:0022857">
    <property type="term" value="F:transmembrane transporter activity"/>
    <property type="evidence" value="ECO:0007669"/>
    <property type="project" value="InterPro"/>
</dbReference>
<evidence type="ECO:0000313" key="2">
    <source>
        <dbReference type="EMBL" id="MBP2201893.1"/>
    </source>
</evidence>
<gene>
    <name evidence="2" type="ORF">J3E07_001333</name>
</gene>
<proteinExistence type="predicted"/>
<dbReference type="Proteomes" id="UP000740329">
    <property type="component" value="Unassembled WGS sequence"/>
</dbReference>
<name>A0A8J7UTP8_METVO</name>
<dbReference type="SUPFAM" id="SSF53850">
    <property type="entry name" value="Periplasmic binding protein-like II"/>
    <property type="match status" value="1"/>
</dbReference>
<feature type="domain" description="ABC-type glycine betaine transport system substrate-binding" evidence="1">
    <location>
        <begin position="77"/>
        <end position="322"/>
    </location>
</feature>
<comment type="caution">
    <text evidence="2">The sequence shown here is derived from an EMBL/GenBank/DDBJ whole genome shotgun (WGS) entry which is preliminary data.</text>
</comment>
<dbReference type="GO" id="GO:0043190">
    <property type="term" value="C:ATP-binding cassette (ABC) transporter complex"/>
    <property type="evidence" value="ECO:0007669"/>
    <property type="project" value="InterPro"/>
</dbReference>
<dbReference type="RefSeq" id="WP_209591418.1">
    <property type="nucleotide sequence ID" value="NZ_JAGGMV010000004.1"/>
</dbReference>
<dbReference type="AlphaFoldDB" id="A0A8J7UTP8"/>
<dbReference type="Pfam" id="PF04069">
    <property type="entry name" value="OpuAC"/>
    <property type="match status" value="1"/>
</dbReference>
<accession>A0A8J7UTP8</accession>
<dbReference type="InterPro" id="IPR007210">
    <property type="entry name" value="ABC_Gly_betaine_transp_sub-bd"/>
</dbReference>